<dbReference type="NCBIfam" id="NF037955">
    <property type="entry name" value="mfs"/>
    <property type="match status" value="1"/>
</dbReference>
<dbReference type="Proteomes" id="UP000647183">
    <property type="component" value="Unassembled WGS sequence"/>
</dbReference>
<reference evidence="10 11" key="1">
    <citation type="submission" date="2020-08" db="EMBL/GenBank/DDBJ databases">
        <title>A Genomic Blueprint of the Chicken Gut Microbiome.</title>
        <authorList>
            <person name="Gilroy R."/>
            <person name="Ravi A."/>
            <person name="Getino M."/>
            <person name="Pursley I."/>
            <person name="Horton D.L."/>
            <person name="Alikhan N.-F."/>
            <person name="Baker D."/>
            <person name="Gharbi K."/>
            <person name="Hall N."/>
            <person name="Watson M."/>
            <person name="Adriaenssens E.M."/>
            <person name="Foster-Nyarko E."/>
            <person name="Jarju S."/>
            <person name="Secka A."/>
            <person name="Antonio M."/>
            <person name="Oren A."/>
            <person name="Chaudhuri R."/>
            <person name="La Ragione R.M."/>
            <person name="Hildebrand F."/>
            <person name="Pallen M.J."/>
        </authorList>
    </citation>
    <scope>NUCLEOTIDE SEQUENCE [LARGE SCALE GENOMIC DNA]</scope>
    <source>
        <strain evidence="10 11">Sa2BVA3</strain>
    </source>
</reference>
<dbReference type="PANTHER" id="PTHR23522">
    <property type="entry name" value="BLL5896 PROTEIN"/>
    <property type="match status" value="1"/>
</dbReference>
<comment type="subcellular location">
    <subcellularLocation>
        <location evidence="1">Cell inner membrane</location>
        <topology evidence="1">Multi-pass membrane protein</topology>
    </subcellularLocation>
</comment>
<feature type="transmembrane region" description="Helical" evidence="8">
    <location>
        <begin position="273"/>
        <end position="292"/>
    </location>
</feature>
<dbReference type="RefSeq" id="WP_191727937.1">
    <property type="nucleotide sequence ID" value="NZ_JACSQJ010000001.1"/>
</dbReference>
<dbReference type="Gene3D" id="1.20.1250.20">
    <property type="entry name" value="MFS general substrate transporter like domains"/>
    <property type="match status" value="2"/>
</dbReference>
<dbReference type="EMBL" id="JACSQJ010000001">
    <property type="protein sequence ID" value="MBD7986672.1"/>
    <property type="molecule type" value="Genomic_DNA"/>
</dbReference>
<feature type="transmembrane region" description="Helical" evidence="8">
    <location>
        <begin position="304"/>
        <end position="325"/>
    </location>
</feature>
<dbReference type="PIRSF" id="PIRSF004925">
    <property type="entry name" value="HcaT"/>
    <property type="match status" value="1"/>
</dbReference>
<dbReference type="SUPFAM" id="SSF103473">
    <property type="entry name" value="MFS general substrate transporter"/>
    <property type="match status" value="1"/>
</dbReference>
<evidence type="ECO:0000256" key="2">
    <source>
        <dbReference type="ARBA" id="ARBA00022448"/>
    </source>
</evidence>
<feature type="domain" description="Major facilitator superfamily (MFS) profile" evidence="9">
    <location>
        <begin position="208"/>
        <end position="397"/>
    </location>
</feature>
<accession>A0ABR8UF85</accession>
<evidence type="ECO:0000259" key="9">
    <source>
        <dbReference type="PROSITE" id="PS50850"/>
    </source>
</evidence>
<evidence type="ECO:0000313" key="10">
    <source>
        <dbReference type="EMBL" id="MBD7986672.1"/>
    </source>
</evidence>
<dbReference type="InterPro" id="IPR026032">
    <property type="entry name" value="HcaT-like"/>
</dbReference>
<proteinExistence type="predicted"/>
<keyword evidence="4" id="KW-0997">Cell inner membrane</keyword>
<evidence type="ECO:0000313" key="11">
    <source>
        <dbReference type="Proteomes" id="UP000647183"/>
    </source>
</evidence>
<dbReference type="InterPro" id="IPR020846">
    <property type="entry name" value="MFS_dom"/>
</dbReference>
<keyword evidence="3" id="KW-1003">Cell membrane</keyword>
<evidence type="ECO:0000256" key="3">
    <source>
        <dbReference type="ARBA" id="ARBA00022475"/>
    </source>
</evidence>
<dbReference type="InterPro" id="IPR024989">
    <property type="entry name" value="MFS_assoc_dom"/>
</dbReference>
<feature type="transmembrane region" description="Helical" evidence="8">
    <location>
        <begin position="164"/>
        <end position="183"/>
    </location>
</feature>
<feature type="transmembrane region" description="Helical" evidence="8">
    <location>
        <begin position="139"/>
        <end position="158"/>
    </location>
</feature>
<gene>
    <name evidence="10" type="ORF">H9645_01345</name>
</gene>
<dbReference type="PROSITE" id="PS50850">
    <property type="entry name" value="MFS"/>
    <property type="match status" value="1"/>
</dbReference>
<sequence length="397" mass="43313">MIEHARSAAAAPVVRLSSFYFAYYAALGAFTPYWAMHLQSRGMGITAISVMMSLWYATRVVAPSTWATIAGASPKPIRWLRIGCVLTVASFACFLPEQPEWTLFAAMVAFCFFYNAVMPQFEAITLGHLGADAHRYGTIRVWGSIGFILVTTGFGWLIERHGAGILPWAMLPLFALMAASAFVNRDAGHVGPRGRAGGEFWAIVRQPRVAAFLVAAFLEQLSFGPYYTFFSVYMDGLGYSTSTLGLLWTVGVVFEVAVFFTISGIFRRWDPSWLLLVSMASAVLRWWATALWPESMPVMLVAQATHALGFAAFFAAAMQMLATYFPGRLNGHAQGLFYGFSSGLGGVLGALVAGQLWPWGDGRLAFLAAGGFALLGCVIAWIWVVPRRKSLATDLRG</sequence>
<keyword evidence="2" id="KW-0813">Transport</keyword>
<keyword evidence="11" id="KW-1185">Reference proteome</keyword>
<evidence type="ECO:0000256" key="6">
    <source>
        <dbReference type="ARBA" id="ARBA00022989"/>
    </source>
</evidence>
<keyword evidence="5 8" id="KW-0812">Transmembrane</keyword>
<evidence type="ECO:0000256" key="5">
    <source>
        <dbReference type="ARBA" id="ARBA00022692"/>
    </source>
</evidence>
<organism evidence="10 11">
    <name type="scientific">Luteimonas colneyensis</name>
    <dbReference type="NCBI Taxonomy" id="2762230"/>
    <lineage>
        <taxon>Bacteria</taxon>
        <taxon>Pseudomonadati</taxon>
        <taxon>Pseudomonadota</taxon>
        <taxon>Gammaproteobacteria</taxon>
        <taxon>Lysobacterales</taxon>
        <taxon>Lysobacteraceae</taxon>
        <taxon>Luteimonas</taxon>
    </lineage>
</organism>
<feature type="transmembrane region" description="Helical" evidence="8">
    <location>
        <begin position="364"/>
        <end position="386"/>
    </location>
</feature>
<name>A0ABR8UF85_9GAMM</name>
<feature type="transmembrane region" description="Helical" evidence="8">
    <location>
        <begin position="209"/>
        <end position="234"/>
    </location>
</feature>
<dbReference type="PANTHER" id="PTHR23522:SF10">
    <property type="entry name" value="3-PHENYLPROPIONIC ACID TRANSPORTER-RELATED"/>
    <property type="match status" value="1"/>
</dbReference>
<evidence type="ECO:0000256" key="1">
    <source>
        <dbReference type="ARBA" id="ARBA00004429"/>
    </source>
</evidence>
<comment type="caution">
    <text evidence="10">The sequence shown here is derived from an EMBL/GenBank/DDBJ whole genome shotgun (WGS) entry which is preliminary data.</text>
</comment>
<feature type="transmembrane region" description="Helical" evidence="8">
    <location>
        <begin position="101"/>
        <end position="118"/>
    </location>
</feature>
<dbReference type="InterPro" id="IPR036259">
    <property type="entry name" value="MFS_trans_sf"/>
</dbReference>
<evidence type="ECO:0000256" key="7">
    <source>
        <dbReference type="ARBA" id="ARBA00023136"/>
    </source>
</evidence>
<feature type="transmembrane region" description="Helical" evidence="8">
    <location>
        <begin position="337"/>
        <end position="358"/>
    </location>
</feature>
<feature type="transmembrane region" description="Helical" evidence="8">
    <location>
        <begin position="41"/>
        <end position="58"/>
    </location>
</feature>
<feature type="transmembrane region" description="Helical" evidence="8">
    <location>
        <begin position="246"/>
        <end position="266"/>
    </location>
</feature>
<feature type="transmembrane region" description="Helical" evidence="8">
    <location>
        <begin position="12"/>
        <end position="35"/>
    </location>
</feature>
<feature type="transmembrane region" description="Helical" evidence="8">
    <location>
        <begin position="79"/>
        <end position="95"/>
    </location>
</feature>
<evidence type="ECO:0000256" key="4">
    <source>
        <dbReference type="ARBA" id="ARBA00022519"/>
    </source>
</evidence>
<keyword evidence="7 8" id="KW-0472">Membrane</keyword>
<dbReference type="Pfam" id="PF12832">
    <property type="entry name" value="MFS_1_like"/>
    <property type="match status" value="1"/>
</dbReference>
<keyword evidence="6 8" id="KW-1133">Transmembrane helix</keyword>
<protein>
    <submittedName>
        <fullName evidence="10">MFS transporter</fullName>
    </submittedName>
</protein>
<evidence type="ECO:0000256" key="8">
    <source>
        <dbReference type="SAM" id="Phobius"/>
    </source>
</evidence>